<feature type="signal peptide" evidence="1">
    <location>
        <begin position="1"/>
        <end position="22"/>
    </location>
</feature>
<dbReference type="RefSeq" id="WP_068718170.1">
    <property type="nucleotide sequence ID" value="NZ_AP014636.1"/>
</dbReference>
<evidence type="ECO:0000256" key="1">
    <source>
        <dbReference type="SAM" id="SignalP"/>
    </source>
</evidence>
<evidence type="ECO:0000313" key="2">
    <source>
        <dbReference type="EMBL" id="MCA2017520.1"/>
    </source>
</evidence>
<reference evidence="3" key="1">
    <citation type="submission" date="2023-07" db="EMBL/GenBank/DDBJ databases">
        <title>Molecular identification of indigenous halophilic bacteria isolated from red sea cost, biodegradation of synthetic dyes and assessment of degraded metabolite toxicity.</title>
        <authorList>
            <person name="Chaieb K."/>
            <person name="Altayb H.N."/>
        </authorList>
    </citation>
    <scope>NUCLEOTIDE SEQUENCE [LARGE SCALE GENOMIC DNA]</scope>
    <source>
        <strain evidence="3">K20</strain>
    </source>
</reference>
<accession>A0ABS7YPA4</accession>
<organism evidence="2 3">
    <name type="scientific">Vibrio tritonius</name>
    <dbReference type="NCBI Taxonomy" id="1435069"/>
    <lineage>
        <taxon>Bacteria</taxon>
        <taxon>Pseudomonadati</taxon>
        <taxon>Pseudomonadota</taxon>
        <taxon>Gammaproteobacteria</taxon>
        <taxon>Vibrionales</taxon>
        <taxon>Vibrionaceae</taxon>
        <taxon>Vibrio</taxon>
    </lineage>
</organism>
<dbReference type="EMBL" id="JAIWIU010000108">
    <property type="protein sequence ID" value="MCA2017520.1"/>
    <property type="molecule type" value="Genomic_DNA"/>
</dbReference>
<feature type="chain" id="PRO_5046504803" description="Outer membrane protein beta-barrel domain-containing protein" evidence="1">
    <location>
        <begin position="23"/>
        <end position="174"/>
    </location>
</feature>
<keyword evidence="1" id="KW-0732">Signal</keyword>
<evidence type="ECO:0000313" key="3">
    <source>
        <dbReference type="Proteomes" id="UP001199044"/>
    </source>
</evidence>
<sequence length="174" mass="18847">MLKKSCLVALFSTACAFSGAAAANNFDYNFLEVRTTAGPQSSGIEMSTYYTDNSHFVVRGDSRFNKDWDLAAGMGFNGPFGAFADLFGEALLHQIREDAEDGGDDTTEVEISVGARLWIADQLEGSVRLGRLAESTVFITGLRFHSTDQLSVALESRNAGIWGPQIALSVRFGF</sequence>
<name>A0ABS7YPA4_9VIBR</name>
<dbReference type="Proteomes" id="UP001199044">
    <property type="component" value="Unassembled WGS sequence"/>
</dbReference>
<protein>
    <recommendedName>
        <fullName evidence="4">Outer membrane protein beta-barrel domain-containing protein</fullName>
    </recommendedName>
</protein>
<dbReference type="PROSITE" id="PS51257">
    <property type="entry name" value="PROKAR_LIPOPROTEIN"/>
    <property type="match status" value="1"/>
</dbReference>
<keyword evidence="3" id="KW-1185">Reference proteome</keyword>
<evidence type="ECO:0008006" key="4">
    <source>
        <dbReference type="Google" id="ProtNLM"/>
    </source>
</evidence>
<gene>
    <name evidence="2" type="ORF">LDJ79_15450</name>
</gene>
<proteinExistence type="predicted"/>
<comment type="caution">
    <text evidence="2">The sequence shown here is derived from an EMBL/GenBank/DDBJ whole genome shotgun (WGS) entry which is preliminary data.</text>
</comment>